<proteinExistence type="predicted"/>
<dbReference type="EMBL" id="KI913115">
    <property type="protein sequence ID" value="ETV88013.1"/>
    <property type="molecule type" value="Genomic_DNA"/>
</dbReference>
<dbReference type="AlphaFoldDB" id="W4HA79"/>
<evidence type="ECO:0000313" key="1">
    <source>
        <dbReference type="EMBL" id="ETV88013.1"/>
    </source>
</evidence>
<sequence>MAVNVFSRPRSQQLKTSPRRCIASKKARALQQWLSRHHDLSARMAQKLSKARNAVTREGVTGYFFDLVKAALVLTCTAGDQGPPTNALRGKRLAELYFTKTTPTGNEWKCKCGHVHLKKTTGYTNLCSHVMSCHPEYVHLNETDADHPSIIANMLIPHAVRKVFGWL</sequence>
<reference evidence="1" key="1">
    <citation type="submission" date="2013-12" db="EMBL/GenBank/DDBJ databases">
        <title>The Genome Sequence of Aphanomyces astaci APO3.</title>
        <authorList>
            <consortium name="The Broad Institute Genomics Platform"/>
            <person name="Russ C."/>
            <person name="Tyler B."/>
            <person name="van West P."/>
            <person name="Dieguez-Uribeondo J."/>
            <person name="Young S.K."/>
            <person name="Zeng Q."/>
            <person name="Gargeya S."/>
            <person name="Fitzgerald M."/>
            <person name="Abouelleil A."/>
            <person name="Alvarado L."/>
            <person name="Chapman S.B."/>
            <person name="Gainer-Dewar J."/>
            <person name="Goldberg J."/>
            <person name="Griggs A."/>
            <person name="Gujja S."/>
            <person name="Hansen M."/>
            <person name="Howarth C."/>
            <person name="Imamovic A."/>
            <person name="Ireland A."/>
            <person name="Larimer J."/>
            <person name="McCowan C."/>
            <person name="Murphy C."/>
            <person name="Pearson M."/>
            <person name="Poon T.W."/>
            <person name="Priest M."/>
            <person name="Roberts A."/>
            <person name="Saif S."/>
            <person name="Shea T."/>
            <person name="Sykes S."/>
            <person name="Wortman J."/>
            <person name="Nusbaum C."/>
            <person name="Birren B."/>
        </authorList>
    </citation>
    <scope>NUCLEOTIDE SEQUENCE [LARGE SCALE GENOMIC DNA]</scope>
    <source>
        <strain evidence="1">APO3</strain>
    </source>
</reference>
<dbReference type="VEuPathDB" id="FungiDB:H257_01398"/>
<gene>
    <name evidence="1" type="ORF">H257_01398</name>
</gene>
<accession>W4HA79</accession>
<organism evidence="1">
    <name type="scientific">Aphanomyces astaci</name>
    <name type="common">Crayfish plague agent</name>
    <dbReference type="NCBI Taxonomy" id="112090"/>
    <lineage>
        <taxon>Eukaryota</taxon>
        <taxon>Sar</taxon>
        <taxon>Stramenopiles</taxon>
        <taxon>Oomycota</taxon>
        <taxon>Saprolegniomycetes</taxon>
        <taxon>Saprolegniales</taxon>
        <taxon>Verrucalvaceae</taxon>
        <taxon>Aphanomyces</taxon>
    </lineage>
</organism>
<dbReference type="GeneID" id="20803394"/>
<name>W4HA79_APHAT</name>
<dbReference type="RefSeq" id="XP_009822876.1">
    <property type="nucleotide sequence ID" value="XM_009824574.1"/>
</dbReference>
<protein>
    <submittedName>
        <fullName evidence="1">Uncharacterized protein</fullName>
    </submittedName>
</protein>